<dbReference type="Pfam" id="PF19290">
    <property type="entry name" value="PmbA_TldD_2nd"/>
    <property type="match status" value="1"/>
</dbReference>
<accession>A0A7D5ID23</accession>
<dbReference type="InterPro" id="IPR002510">
    <property type="entry name" value="Metalloprtase-TldD/E_N"/>
</dbReference>
<organism evidence="4 5">
    <name type="scientific">Methanolobus zinderi</name>
    <dbReference type="NCBI Taxonomy" id="536044"/>
    <lineage>
        <taxon>Archaea</taxon>
        <taxon>Methanobacteriati</taxon>
        <taxon>Methanobacteriota</taxon>
        <taxon>Stenosarchaea group</taxon>
        <taxon>Methanomicrobia</taxon>
        <taxon>Methanosarcinales</taxon>
        <taxon>Methanosarcinaceae</taxon>
        <taxon>Methanolobus</taxon>
    </lineage>
</organism>
<dbReference type="InterPro" id="IPR045570">
    <property type="entry name" value="Metalloprtase-TldD/E_cen_dom"/>
</dbReference>
<dbReference type="RefSeq" id="WP_176966283.1">
    <property type="nucleotide sequence ID" value="NZ_CP058215.1"/>
</dbReference>
<dbReference type="AlphaFoldDB" id="A0A7D5ID23"/>
<dbReference type="Gene3D" id="3.30.2290.10">
    <property type="entry name" value="PmbA/TldD superfamily"/>
    <property type="match status" value="1"/>
</dbReference>
<evidence type="ECO:0000259" key="2">
    <source>
        <dbReference type="Pfam" id="PF19289"/>
    </source>
</evidence>
<dbReference type="Proteomes" id="UP000509594">
    <property type="component" value="Chromosome"/>
</dbReference>
<evidence type="ECO:0000259" key="1">
    <source>
        <dbReference type="Pfam" id="PF01523"/>
    </source>
</evidence>
<evidence type="ECO:0000313" key="4">
    <source>
        <dbReference type="EMBL" id="QLC51229.1"/>
    </source>
</evidence>
<feature type="domain" description="Metalloprotease TldD/E C-terminal" evidence="2">
    <location>
        <begin position="219"/>
        <end position="436"/>
    </location>
</feature>
<dbReference type="InterPro" id="IPR047657">
    <property type="entry name" value="PmbA"/>
</dbReference>
<sequence>MYELAKKGLKAATDFGAEEAEIFIMENHKTSVDIRKDEIEGAKENISQGLGIRAIINGAVGFASTNIISRIDDAAKSAVSSARVRDSDPDWKSLPSNGNYPEVSGVLDSELEQMELDDCISRSMQMIEGAKSVSGIVVTSGNFSRSSGSRLIMNTNGVEIEESSTGISGFTDVITTGDSVSTAYDFAVSRKNDIDFQVIGKSAAKLADNSRNAISIEAQRTSVILHPFAFSDLLGNAFMPSIDANNVQKGRSNLTGRIGENIATEKLSIIDDGVLDGGIETGRSDDEGVPSQRTTVLDKGVFKSYLYDSYTAGKDNVESTGNASRGSYFSTPSVGPRNFIVDYPGTDIIKDTENGVLVNTVIGAHTANSISGDFSVEARNAFTIKDGKIDKPIKSLMISGNIFDMLKKMDGAGTDTRKVGGVVTPSVRIEEMSVVG</sequence>
<proteinExistence type="predicted"/>
<dbReference type="GeneID" id="55820939"/>
<dbReference type="EMBL" id="CP058215">
    <property type="protein sequence ID" value="QLC51229.1"/>
    <property type="molecule type" value="Genomic_DNA"/>
</dbReference>
<evidence type="ECO:0000313" key="5">
    <source>
        <dbReference type="Proteomes" id="UP000509594"/>
    </source>
</evidence>
<dbReference type="InterPro" id="IPR045569">
    <property type="entry name" value="Metalloprtase-TldD/E_C"/>
</dbReference>
<dbReference type="PANTHER" id="PTHR43421">
    <property type="entry name" value="METALLOPROTEASE PMBA"/>
    <property type="match status" value="1"/>
</dbReference>
<name>A0A7D5ID23_9EURY</name>
<dbReference type="PANTHER" id="PTHR43421:SF1">
    <property type="entry name" value="METALLOPROTEASE PMBA"/>
    <property type="match status" value="1"/>
</dbReference>
<dbReference type="GO" id="GO:0005829">
    <property type="term" value="C:cytosol"/>
    <property type="evidence" value="ECO:0007669"/>
    <property type="project" value="TreeGrafter"/>
</dbReference>
<feature type="domain" description="Metalloprotease TldD/E central" evidence="3">
    <location>
        <begin position="111"/>
        <end position="209"/>
    </location>
</feature>
<gene>
    <name evidence="4" type="ORF">HWN40_04650</name>
</gene>
<reference evidence="4 5" key="1">
    <citation type="submission" date="2020-06" db="EMBL/GenBank/DDBJ databases">
        <title>Methanolobus halotolerans sp. nov., isolated from a saline lake Tus in Siberia.</title>
        <authorList>
            <person name="Shen Y."/>
            <person name="Chen S.-C."/>
            <person name="Lai M.-C."/>
            <person name="Huang H.-H."/>
            <person name="Chiu H.-H."/>
            <person name="Tang S.-L."/>
            <person name="Rogozin D.Y."/>
            <person name="Degermendzhy A.G."/>
        </authorList>
    </citation>
    <scope>NUCLEOTIDE SEQUENCE [LARGE SCALE GENOMIC DNA]</scope>
    <source>
        <strain evidence="4 5">DSM 21339</strain>
    </source>
</reference>
<feature type="domain" description="Metalloprotease TldD/E N-terminal" evidence="1">
    <location>
        <begin position="20"/>
        <end position="82"/>
    </location>
</feature>
<dbReference type="KEGG" id="mzi:HWN40_04650"/>
<dbReference type="Pfam" id="PF01523">
    <property type="entry name" value="PmbA_TldD_1st"/>
    <property type="match status" value="1"/>
</dbReference>
<dbReference type="OrthoDB" id="84520at2157"/>
<dbReference type="InterPro" id="IPR036059">
    <property type="entry name" value="TldD/PmbA_sf"/>
</dbReference>
<dbReference type="GO" id="GO:0008237">
    <property type="term" value="F:metallopeptidase activity"/>
    <property type="evidence" value="ECO:0007669"/>
    <property type="project" value="InterPro"/>
</dbReference>
<dbReference type="Pfam" id="PF19289">
    <property type="entry name" value="PmbA_TldD_3rd"/>
    <property type="match status" value="1"/>
</dbReference>
<dbReference type="InterPro" id="IPR035068">
    <property type="entry name" value="TldD/PmbA_N"/>
</dbReference>
<dbReference type="GO" id="GO:0006508">
    <property type="term" value="P:proteolysis"/>
    <property type="evidence" value="ECO:0007669"/>
    <property type="project" value="InterPro"/>
</dbReference>
<protein>
    <submittedName>
        <fullName evidence="4">TldD/PmbA family protein</fullName>
    </submittedName>
</protein>
<dbReference type="SUPFAM" id="SSF111283">
    <property type="entry name" value="Putative modulator of DNA gyrase, PmbA/TldD"/>
    <property type="match status" value="1"/>
</dbReference>
<evidence type="ECO:0000259" key="3">
    <source>
        <dbReference type="Pfam" id="PF19290"/>
    </source>
</evidence>
<keyword evidence="5" id="KW-1185">Reference proteome</keyword>